<dbReference type="PANTHER" id="PTHR14517">
    <property type="entry name" value="RIB43A-RELATED"/>
    <property type="match status" value="1"/>
</dbReference>
<gene>
    <name evidence="10" type="ORF">TRIADDRAFT_56369</name>
</gene>
<keyword evidence="4" id="KW-0282">Flagellum</keyword>
<evidence type="ECO:0000256" key="1">
    <source>
        <dbReference type="ARBA" id="ARBA00004611"/>
    </source>
</evidence>
<evidence type="ECO:0000256" key="2">
    <source>
        <dbReference type="ARBA" id="ARBA00006875"/>
    </source>
</evidence>
<dbReference type="Proteomes" id="UP000009022">
    <property type="component" value="Unassembled WGS sequence"/>
</dbReference>
<keyword evidence="7" id="KW-0206">Cytoskeleton</keyword>
<dbReference type="HOGENOM" id="CLU_061822_0_1_1"/>
<comment type="subunit">
    <text evidence="9">Microtubule inner protein component of sperm flagellar doublet microtubules.</text>
</comment>
<organism evidence="10 11">
    <name type="scientific">Trichoplax adhaerens</name>
    <name type="common">Trichoplax reptans</name>
    <dbReference type="NCBI Taxonomy" id="10228"/>
    <lineage>
        <taxon>Eukaryota</taxon>
        <taxon>Metazoa</taxon>
        <taxon>Placozoa</taxon>
        <taxon>Uniplacotomia</taxon>
        <taxon>Trichoplacea</taxon>
        <taxon>Trichoplacidae</taxon>
        <taxon>Trichoplax</taxon>
    </lineage>
</organism>
<evidence type="ECO:0000313" key="11">
    <source>
        <dbReference type="Proteomes" id="UP000009022"/>
    </source>
</evidence>
<keyword evidence="3" id="KW-0963">Cytoplasm</keyword>
<comment type="subcellular location">
    <subcellularLocation>
        <location evidence="1">Cytoplasm</location>
        <location evidence="1">Cytoskeleton</location>
        <location evidence="1">Flagellum axoneme</location>
    </subcellularLocation>
</comment>
<sequence>MYKLDLPIDNTENAAIQRRRNQEIQRKSQIFDARTRIVGVDTSALNNQIIEKQNRIATEKARNEAFADIAITNDKLGLIQQEREDEARKQLSKELNEYRKTYQQPPTRKEWDLNDPQRLLKDKPVRMPGNENCGISSVQVLQGEDVQYEHRKKIQAEQLRSWTQKQMEEKKLQEREEYEANKLFYMKACEDDRKALELEEAEKDCKRNINLAVKDYNLALANHKRDREQAFKKQEFDDNFTELSNHLHGDLLTENPEASVSAYGPHRVIPDRWKGMSKEQLNSIYEFQKQQRLDKMTSKVHDKESDNEWVANNKNVGRMTMLIENEQEQKRRALAKQFMEDNKILANEQDARKKQLNHDTYRNEVTEDFFKQFNTATR</sequence>
<dbReference type="GeneID" id="6754042"/>
<dbReference type="OrthoDB" id="429119at2759"/>
<keyword evidence="5" id="KW-0175">Coiled coil</keyword>
<comment type="similarity">
    <text evidence="2">Belongs to the RIB43A family.</text>
</comment>
<keyword evidence="6" id="KW-0969">Cilium</keyword>
<evidence type="ECO:0000256" key="7">
    <source>
        <dbReference type="ARBA" id="ARBA00023212"/>
    </source>
</evidence>
<dbReference type="AlphaFoldDB" id="B3RXY1"/>
<dbReference type="InParanoid" id="B3RXY1"/>
<accession>B3RXY1</accession>
<protein>
    <recommendedName>
        <fullName evidence="12">RIB43A-like with coiled-coils protein 2</fullName>
    </recommendedName>
</protein>
<dbReference type="FunCoup" id="B3RXY1">
    <property type="interactions" value="24"/>
</dbReference>
<evidence type="ECO:0000256" key="5">
    <source>
        <dbReference type="ARBA" id="ARBA00023054"/>
    </source>
</evidence>
<name>B3RXY1_TRIAD</name>
<dbReference type="PANTHER" id="PTHR14517:SF6">
    <property type="entry name" value="RE41410P"/>
    <property type="match status" value="1"/>
</dbReference>
<evidence type="ECO:0000313" key="10">
    <source>
        <dbReference type="EMBL" id="EDV24506.1"/>
    </source>
</evidence>
<dbReference type="STRING" id="10228.B3RXY1"/>
<evidence type="ECO:0000256" key="4">
    <source>
        <dbReference type="ARBA" id="ARBA00022846"/>
    </source>
</evidence>
<evidence type="ECO:0008006" key="12">
    <source>
        <dbReference type="Google" id="ProtNLM"/>
    </source>
</evidence>
<keyword evidence="8" id="KW-0966">Cell projection</keyword>
<dbReference type="OMA" id="NLCRAIN"/>
<dbReference type="Pfam" id="PF05914">
    <property type="entry name" value="RIB43A"/>
    <property type="match status" value="1"/>
</dbReference>
<dbReference type="RefSeq" id="XP_002112396.1">
    <property type="nucleotide sequence ID" value="XM_002112360.1"/>
</dbReference>
<evidence type="ECO:0000256" key="3">
    <source>
        <dbReference type="ARBA" id="ARBA00022490"/>
    </source>
</evidence>
<dbReference type="CTD" id="6754042"/>
<keyword evidence="11" id="KW-1185">Reference proteome</keyword>
<evidence type="ECO:0000256" key="8">
    <source>
        <dbReference type="ARBA" id="ARBA00023273"/>
    </source>
</evidence>
<dbReference type="KEGG" id="tad:TRIADDRAFT_56369"/>
<dbReference type="InterPro" id="IPR008805">
    <property type="entry name" value="RIB43A"/>
</dbReference>
<dbReference type="PhylomeDB" id="B3RXY1"/>
<evidence type="ECO:0000256" key="6">
    <source>
        <dbReference type="ARBA" id="ARBA00023069"/>
    </source>
</evidence>
<proteinExistence type="inferred from homology"/>
<dbReference type="eggNOG" id="ENOG502QWST">
    <property type="taxonomic scope" value="Eukaryota"/>
</dbReference>
<evidence type="ECO:0000256" key="9">
    <source>
        <dbReference type="ARBA" id="ARBA00046435"/>
    </source>
</evidence>
<dbReference type="EMBL" id="DS985245">
    <property type="protein sequence ID" value="EDV24506.1"/>
    <property type="molecule type" value="Genomic_DNA"/>
</dbReference>
<reference evidence="10 11" key="1">
    <citation type="journal article" date="2008" name="Nature">
        <title>The Trichoplax genome and the nature of placozoans.</title>
        <authorList>
            <person name="Srivastava M."/>
            <person name="Begovic E."/>
            <person name="Chapman J."/>
            <person name="Putnam N.H."/>
            <person name="Hellsten U."/>
            <person name="Kawashima T."/>
            <person name="Kuo A."/>
            <person name="Mitros T."/>
            <person name="Salamov A."/>
            <person name="Carpenter M.L."/>
            <person name="Signorovitch A.Y."/>
            <person name="Moreno M.A."/>
            <person name="Kamm K."/>
            <person name="Grimwood J."/>
            <person name="Schmutz J."/>
            <person name="Shapiro H."/>
            <person name="Grigoriev I.V."/>
            <person name="Buss L.W."/>
            <person name="Schierwater B."/>
            <person name="Dellaporta S.L."/>
            <person name="Rokhsar D.S."/>
        </authorList>
    </citation>
    <scope>NUCLEOTIDE SEQUENCE [LARGE SCALE GENOMIC DNA]</scope>
    <source>
        <strain evidence="10 11">Grell-BS-1999</strain>
    </source>
</reference>